<keyword evidence="4 6" id="KW-0472">Membrane</keyword>
<feature type="transmembrane region" description="Helical" evidence="6">
    <location>
        <begin position="361"/>
        <end position="388"/>
    </location>
</feature>
<comment type="subcellular location">
    <subcellularLocation>
        <location evidence="1">Membrane</location>
        <topology evidence="1">Multi-pass membrane protein</topology>
    </subcellularLocation>
</comment>
<evidence type="ECO:0000256" key="4">
    <source>
        <dbReference type="ARBA" id="ARBA00023136"/>
    </source>
</evidence>
<evidence type="ECO:0000313" key="8">
    <source>
        <dbReference type="EMBL" id="KAK8090723.1"/>
    </source>
</evidence>
<feature type="transmembrane region" description="Helical" evidence="6">
    <location>
        <begin position="211"/>
        <end position="234"/>
    </location>
</feature>
<dbReference type="Proteomes" id="UP001480595">
    <property type="component" value="Unassembled WGS sequence"/>
</dbReference>
<evidence type="ECO:0000256" key="5">
    <source>
        <dbReference type="SAM" id="MobiDB-lite"/>
    </source>
</evidence>
<feature type="transmembrane region" description="Helical" evidence="6">
    <location>
        <begin position="153"/>
        <end position="176"/>
    </location>
</feature>
<dbReference type="InterPro" id="IPR051788">
    <property type="entry name" value="MFS_Transporter"/>
</dbReference>
<feature type="transmembrane region" description="Helical" evidence="6">
    <location>
        <begin position="458"/>
        <end position="479"/>
    </location>
</feature>
<feature type="domain" description="Major facilitator superfamily (MFS) profile" evidence="7">
    <location>
        <begin position="122"/>
        <end position="544"/>
    </location>
</feature>
<proteinExistence type="predicted"/>
<dbReference type="PANTHER" id="PTHR23514:SF6">
    <property type="entry name" value="MAJOR FACILITATOR SUPERFAMILY (MFS) PROFILE DOMAIN-CONTAINING PROTEIN"/>
    <property type="match status" value="1"/>
</dbReference>
<evidence type="ECO:0000256" key="3">
    <source>
        <dbReference type="ARBA" id="ARBA00022989"/>
    </source>
</evidence>
<feature type="transmembrane region" description="Helical" evidence="6">
    <location>
        <begin position="491"/>
        <end position="514"/>
    </location>
</feature>
<evidence type="ECO:0000313" key="9">
    <source>
        <dbReference type="Proteomes" id="UP001480595"/>
    </source>
</evidence>
<dbReference type="EMBL" id="JAQQWL010000001">
    <property type="protein sequence ID" value="KAK8090723.1"/>
    <property type="molecule type" value="Genomic_DNA"/>
</dbReference>
<feature type="transmembrane region" description="Helical" evidence="6">
    <location>
        <begin position="432"/>
        <end position="452"/>
    </location>
</feature>
<organism evidence="8 9">
    <name type="scientific">Apiospora phragmitis</name>
    <dbReference type="NCBI Taxonomy" id="2905665"/>
    <lineage>
        <taxon>Eukaryota</taxon>
        <taxon>Fungi</taxon>
        <taxon>Dikarya</taxon>
        <taxon>Ascomycota</taxon>
        <taxon>Pezizomycotina</taxon>
        <taxon>Sordariomycetes</taxon>
        <taxon>Xylariomycetidae</taxon>
        <taxon>Amphisphaeriales</taxon>
        <taxon>Apiosporaceae</taxon>
        <taxon>Apiospora</taxon>
    </lineage>
</organism>
<evidence type="ECO:0000256" key="2">
    <source>
        <dbReference type="ARBA" id="ARBA00022692"/>
    </source>
</evidence>
<sequence length="548" mass="57349">MDSPMFGALVHVDSAAAPLLPATPGRVVSRTYPAVPQQDDDIELQATNKPRIHHQHTSSSSGPPLSSPVGCRDEEAMPARTSAAGGGISGSSSPTLSTGGGGEADAVEAMQSLSDPPMNWYRLMSICLMQLLGGLNDAAPGALIPYIETHYNIGYAVVSLIFIGNALGFIMAAPFIDTIRARLGRAKTLALSQALMACGYIPMVCTAPFPLIVICFFLIGFGYAVSLAIGNVFCANLRREGIDSIHLLCYKTNSDHKGHGTAMLGAMHGSYGVGGTVGPIIATTIVTVGHTIWSRYYFLTLSLAVINLVFATWAFWAYERDVSSLPTTTMPPTTNTSSAAAPQPVVGSSSSAMFAAFKSKVVVLGALFIFAYQGAEVSISGWVISFLMTERPASGVDPASIGYVTAGFWAGITLGRFLLSPLASRVGVGEKTFVYILVAGSAVFEALVWWVPNVIGESVALAVVGLLLGPVYPCAASVFTKSLNRREQVSGLGVISAFGSSGGAVAPFTTGMLAQVAGTFVLHPIAIALFAAMTVCWYGIPAVRKRTE</sequence>
<feature type="region of interest" description="Disordered" evidence="5">
    <location>
        <begin position="51"/>
        <end position="103"/>
    </location>
</feature>
<feature type="transmembrane region" description="Helical" evidence="6">
    <location>
        <begin position="271"/>
        <end position="290"/>
    </location>
</feature>
<dbReference type="Pfam" id="PF07690">
    <property type="entry name" value="MFS_1"/>
    <property type="match status" value="1"/>
</dbReference>
<gene>
    <name evidence="8" type="ORF">PG994_000228</name>
</gene>
<dbReference type="GeneID" id="92084700"/>
<evidence type="ECO:0000256" key="6">
    <source>
        <dbReference type="SAM" id="Phobius"/>
    </source>
</evidence>
<dbReference type="InterPro" id="IPR036259">
    <property type="entry name" value="MFS_trans_sf"/>
</dbReference>
<dbReference type="PANTHER" id="PTHR23514">
    <property type="entry name" value="BYPASS OF STOP CODON PROTEIN 6"/>
    <property type="match status" value="1"/>
</dbReference>
<dbReference type="InterPro" id="IPR011701">
    <property type="entry name" value="MFS"/>
</dbReference>
<evidence type="ECO:0000256" key="1">
    <source>
        <dbReference type="ARBA" id="ARBA00004141"/>
    </source>
</evidence>
<dbReference type="SUPFAM" id="SSF103473">
    <property type="entry name" value="MFS general substrate transporter"/>
    <property type="match status" value="1"/>
</dbReference>
<keyword evidence="9" id="KW-1185">Reference proteome</keyword>
<dbReference type="PROSITE" id="PS50850">
    <property type="entry name" value="MFS"/>
    <property type="match status" value="1"/>
</dbReference>
<dbReference type="RefSeq" id="XP_066722269.1">
    <property type="nucleotide sequence ID" value="XM_066851637.1"/>
</dbReference>
<dbReference type="InterPro" id="IPR020846">
    <property type="entry name" value="MFS_dom"/>
</dbReference>
<reference evidence="8 9" key="1">
    <citation type="submission" date="2023-01" db="EMBL/GenBank/DDBJ databases">
        <title>Analysis of 21 Apiospora genomes using comparative genomics revels a genus with tremendous synthesis potential of carbohydrate active enzymes and secondary metabolites.</title>
        <authorList>
            <person name="Sorensen T."/>
        </authorList>
    </citation>
    <scope>NUCLEOTIDE SEQUENCE [LARGE SCALE GENOMIC DNA]</scope>
    <source>
        <strain evidence="8 9">CBS 135458</strain>
    </source>
</reference>
<dbReference type="Gene3D" id="1.20.1250.20">
    <property type="entry name" value="MFS general substrate transporter like domains"/>
    <property type="match status" value="2"/>
</dbReference>
<protein>
    <submittedName>
        <fullName evidence="8">MFS efflux transporter</fullName>
    </submittedName>
</protein>
<accession>A0ABR1X5N7</accession>
<evidence type="ECO:0000259" key="7">
    <source>
        <dbReference type="PROSITE" id="PS50850"/>
    </source>
</evidence>
<feature type="transmembrane region" description="Helical" evidence="6">
    <location>
        <begin position="296"/>
        <end position="318"/>
    </location>
</feature>
<name>A0ABR1X5N7_9PEZI</name>
<feature type="transmembrane region" description="Helical" evidence="6">
    <location>
        <begin position="520"/>
        <end position="540"/>
    </location>
</feature>
<keyword evidence="3 6" id="KW-1133">Transmembrane helix</keyword>
<feature type="transmembrane region" description="Helical" evidence="6">
    <location>
        <begin position="188"/>
        <end position="205"/>
    </location>
</feature>
<comment type="caution">
    <text evidence="8">The sequence shown here is derived from an EMBL/GenBank/DDBJ whole genome shotgun (WGS) entry which is preliminary data.</text>
</comment>
<feature type="compositionally biased region" description="Low complexity" evidence="5">
    <location>
        <begin position="58"/>
        <end position="68"/>
    </location>
</feature>
<keyword evidence="2 6" id="KW-0812">Transmembrane</keyword>
<feature type="transmembrane region" description="Helical" evidence="6">
    <location>
        <begin position="400"/>
        <end position="420"/>
    </location>
</feature>